<evidence type="ECO:0000313" key="3">
    <source>
        <dbReference type="Proteomes" id="UP000092527"/>
    </source>
</evidence>
<comment type="caution">
    <text evidence="2">The sequence shown here is derived from an EMBL/GenBank/DDBJ whole genome shotgun (WGS) entry which is preliminary data.</text>
</comment>
<sequence length="177" mass="19436">MGILDSMTQAQQQTTEQPQQAMEQPAQQEQQGSMAQMYQMVMENSINAIANTAEERIKQKGPIDGSADLIATAMVSNLQAARQNGKTIPPQVLMQVAKDLAMQLLAKLGVPEDQLDDVLMDVLLRAMEQFGDMSQGLITPEEEQQYVAMLQQVSQAAKEQMGAGNQASVQQQPQQMQ</sequence>
<feature type="compositionally biased region" description="Low complexity" evidence="1">
    <location>
        <begin position="7"/>
        <end position="31"/>
    </location>
</feature>
<gene>
    <name evidence="2" type="ORF">QV09_05895</name>
</gene>
<dbReference type="Proteomes" id="UP000092527">
    <property type="component" value="Unassembled WGS sequence"/>
</dbReference>
<feature type="region of interest" description="Disordered" evidence="1">
    <location>
        <begin position="1"/>
        <end position="34"/>
    </location>
</feature>
<organism evidence="2 3">
    <name type="scientific">Gallibacterium salpingitidis</name>
    <dbReference type="NCBI Taxonomy" id="505341"/>
    <lineage>
        <taxon>Bacteria</taxon>
        <taxon>Pseudomonadati</taxon>
        <taxon>Pseudomonadota</taxon>
        <taxon>Gammaproteobacteria</taxon>
        <taxon>Pasteurellales</taxon>
        <taxon>Pasteurellaceae</taxon>
        <taxon>Gallibacterium</taxon>
    </lineage>
</organism>
<accession>A0AB36E3W4</accession>
<proteinExistence type="predicted"/>
<evidence type="ECO:0000256" key="1">
    <source>
        <dbReference type="SAM" id="MobiDB-lite"/>
    </source>
</evidence>
<name>A0AB36E3W4_9PAST</name>
<evidence type="ECO:0000313" key="2">
    <source>
        <dbReference type="EMBL" id="OBX10461.1"/>
    </source>
</evidence>
<protein>
    <submittedName>
        <fullName evidence="2">Uncharacterized protein</fullName>
    </submittedName>
</protein>
<dbReference type="RefSeq" id="WP_066111402.1">
    <property type="nucleotide sequence ID" value="NZ_JTJT01000007.1"/>
</dbReference>
<reference evidence="2 3" key="1">
    <citation type="submission" date="2014-11" db="EMBL/GenBank/DDBJ databases">
        <title>Pan-genome of Gallibacterium spp.</title>
        <authorList>
            <person name="Kudirkiene E."/>
            <person name="Bojesen A.M."/>
        </authorList>
    </citation>
    <scope>NUCLEOTIDE SEQUENCE [LARGE SCALE GENOMIC DNA]</scope>
    <source>
        <strain evidence="2 3">18469/18</strain>
    </source>
</reference>
<dbReference type="EMBL" id="JTJU01000028">
    <property type="protein sequence ID" value="OBX10461.1"/>
    <property type="molecule type" value="Genomic_DNA"/>
</dbReference>
<dbReference type="AlphaFoldDB" id="A0AB36E3W4"/>